<organism evidence="2 3">
    <name type="scientific">Lentinus tigrinus ALCF2SS1-6</name>
    <dbReference type="NCBI Taxonomy" id="1328759"/>
    <lineage>
        <taxon>Eukaryota</taxon>
        <taxon>Fungi</taxon>
        <taxon>Dikarya</taxon>
        <taxon>Basidiomycota</taxon>
        <taxon>Agaricomycotina</taxon>
        <taxon>Agaricomycetes</taxon>
        <taxon>Polyporales</taxon>
        <taxon>Polyporaceae</taxon>
        <taxon>Lentinus</taxon>
    </lineage>
</organism>
<reference evidence="2" key="1">
    <citation type="journal article" date="2018" name="Genome Biol. Evol.">
        <title>Genomics and development of Lentinus tigrinus, a white-rot wood-decaying mushroom with dimorphic fruiting bodies.</title>
        <authorList>
            <person name="Wu B."/>
            <person name="Xu Z."/>
            <person name="Knudson A."/>
            <person name="Carlson A."/>
            <person name="Chen N."/>
            <person name="Kovaka S."/>
            <person name="LaButti K."/>
            <person name="Lipzen A."/>
            <person name="Pennachio C."/>
            <person name="Riley R."/>
            <person name="Schakwitz W."/>
            <person name="Umezawa K."/>
            <person name="Ohm R.A."/>
            <person name="Grigoriev I.V."/>
            <person name="Nagy L.G."/>
            <person name="Gibbons J."/>
            <person name="Hibbett D."/>
        </authorList>
    </citation>
    <scope>NUCLEOTIDE SEQUENCE [LARGE SCALE GENOMIC DNA]</scope>
    <source>
        <strain evidence="2">ALCF2SS1-6</strain>
    </source>
</reference>
<gene>
    <name evidence="2" type="ORF">L227DRAFT_511051</name>
</gene>
<protein>
    <submittedName>
        <fullName evidence="2">Uncharacterized protein</fullName>
    </submittedName>
</protein>
<dbReference type="STRING" id="1328759.A0A5C2RVW8"/>
<keyword evidence="1" id="KW-0812">Transmembrane</keyword>
<dbReference type="EMBL" id="ML122301">
    <property type="protein sequence ID" value="RPD54805.1"/>
    <property type="molecule type" value="Genomic_DNA"/>
</dbReference>
<keyword evidence="1" id="KW-1133">Transmembrane helix</keyword>
<dbReference type="OrthoDB" id="2734283at2759"/>
<evidence type="ECO:0000313" key="3">
    <source>
        <dbReference type="Proteomes" id="UP000313359"/>
    </source>
</evidence>
<keyword evidence="3" id="KW-1185">Reference proteome</keyword>
<proteinExistence type="predicted"/>
<feature type="transmembrane region" description="Helical" evidence="1">
    <location>
        <begin position="155"/>
        <end position="178"/>
    </location>
</feature>
<keyword evidence="1" id="KW-0472">Membrane</keyword>
<sequence>MTPVGQHDAPPWNPKWDTFTLMVWRANDHETIDVKPAWDDEDLLRELNKSYNTLRSWRKLLSLKGPRYALYPQRIGPGRISAHRSLRIRFLLKHPERVRGRRDLMHALTRHSDVGIEFVEQWQVWRVAFLVLMLALLSMAIAIVSSILLHDFSTGFSIGGFFAQMFAVILVAIGFLHYEEL</sequence>
<dbReference type="AlphaFoldDB" id="A0A5C2RVW8"/>
<accession>A0A5C2RVW8</accession>
<dbReference type="Proteomes" id="UP000313359">
    <property type="component" value="Unassembled WGS sequence"/>
</dbReference>
<feature type="transmembrane region" description="Helical" evidence="1">
    <location>
        <begin position="127"/>
        <end position="149"/>
    </location>
</feature>
<evidence type="ECO:0000256" key="1">
    <source>
        <dbReference type="SAM" id="Phobius"/>
    </source>
</evidence>
<name>A0A5C2RVW8_9APHY</name>
<evidence type="ECO:0000313" key="2">
    <source>
        <dbReference type="EMBL" id="RPD54805.1"/>
    </source>
</evidence>